<evidence type="ECO:0000256" key="1">
    <source>
        <dbReference type="SAM" id="MobiDB-lite"/>
    </source>
</evidence>
<keyword evidence="3" id="KW-1185">Reference proteome</keyword>
<organism evidence="2 3">
    <name type="scientific">Phyllotreta striolata</name>
    <name type="common">Striped flea beetle</name>
    <name type="synonym">Crioceris striolata</name>
    <dbReference type="NCBI Taxonomy" id="444603"/>
    <lineage>
        <taxon>Eukaryota</taxon>
        <taxon>Metazoa</taxon>
        <taxon>Ecdysozoa</taxon>
        <taxon>Arthropoda</taxon>
        <taxon>Hexapoda</taxon>
        <taxon>Insecta</taxon>
        <taxon>Pterygota</taxon>
        <taxon>Neoptera</taxon>
        <taxon>Endopterygota</taxon>
        <taxon>Coleoptera</taxon>
        <taxon>Polyphaga</taxon>
        <taxon>Cucujiformia</taxon>
        <taxon>Chrysomeloidea</taxon>
        <taxon>Chrysomelidae</taxon>
        <taxon>Galerucinae</taxon>
        <taxon>Alticini</taxon>
        <taxon>Phyllotreta</taxon>
    </lineage>
</organism>
<feature type="compositionally biased region" description="Basic and acidic residues" evidence="1">
    <location>
        <begin position="74"/>
        <end position="93"/>
    </location>
</feature>
<accession>A0A9N9TRX9</accession>
<dbReference type="AlphaFoldDB" id="A0A9N9TRX9"/>
<dbReference type="OrthoDB" id="7458733at2759"/>
<sequence>MGIKGVATTTADTIATSTTPRWLERAFTPRVLCKRNYVQEVIFYIQSPSAAEPERGRRHRRIFTAALTASGRQFVDEGAHQETPPAEDHQHQL</sequence>
<evidence type="ECO:0000313" key="2">
    <source>
        <dbReference type="EMBL" id="CAG9863483.1"/>
    </source>
</evidence>
<dbReference type="Proteomes" id="UP001153712">
    <property type="component" value="Chromosome 6"/>
</dbReference>
<evidence type="ECO:0000313" key="3">
    <source>
        <dbReference type="Proteomes" id="UP001153712"/>
    </source>
</evidence>
<dbReference type="EMBL" id="OU900099">
    <property type="protein sequence ID" value="CAG9863483.1"/>
    <property type="molecule type" value="Genomic_DNA"/>
</dbReference>
<name>A0A9N9TRX9_PHYSR</name>
<proteinExistence type="predicted"/>
<protein>
    <submittedName>
        <fullName evidence="2">Uncharacterized protein</fullName>
    </submittedName>
</protein>
<feature type="region of interest" description="Disordered" evidence="1">
    <location>
        <begin position="73"/>
        <end position="93"/>
    </location>
</feature>
<gene>
    <name evidence="2" type="ORF">PHYEVI_LOCUS9770</name>
</gene>
<reference evidence="2" key="1">
    <citation type="submission" date="2022-01" db="EMBL/GenBank/DDBJ databases">
        <authorList>
            <person name="King R."/>
        </authorList>
    </citation>
    <scope>NUCLEOTIDE SEQUENCE</scope>
</reference>